<sequence length="107" mass="11889">MDKKVILIILGMSIVTYLPRVLPIIVLTKVKTPEWFMRWLKYIPTAVLAALLAPELLVSGGTLELSLKNKNLLAAVPCFMVAYKTKNLFVTVVTGIVSMLLLNLIYA</sequence>
<dbReference type="RefSeq" id="WP_015358708.1">
    <property type="nucleotide sequence ID" value="NZ_CP014672.1"/>
</dbReference>
<dbReference type="AlphaFoldDB" id="A0A1B1YCC8"/>
<dbReference type="InterPro" id="IPR008407">
    <property type="entry name" value="Brnchd-chn_aa_trnsp_AzlD"/>
</dbReference>
<evidence type="ECO:0000313" key="2">
    <source>
        <dbReference type="EMBL" id="ANW98416.1"/>
    </source>
</evidence>
<proteinExistence type="predicted"/>
<protein>
    <submittedName>
        <fullName evidence="2">Branched chain amino acid ABC transporter</fullName>
    </submittedName>
</protein>
<reference evidence="2 3" key="1">
    <citation type="submission" date="2016-02" db="EMBL/GenBank/DDBJ databases">
        <title>Comparison of Clostridium stercorarium subspecies using comparative genomics and transcriptomics.</title>
        <authorList>
            <person name="Schellenberg J."/>
            <person name="Thallinger G."/>
            <person name="Levin D.B."/>
            <person name="Zhang X."/>
            <person name="Alvare G."/>
            <person name="Fristensky B."/>
            <person name="Sparling R."/>
        </authorList>
    </citation>
    <scope>NUCLEOTIDE SEQUENCE [LARGE SCALE GENOMIC DNA]</scope>
    <source>
        <strain evidence="2 3">DSM 2910</strain>
    </source>
</reference>
<dbReference type="Proteomes" id="UP000092971">
    <property type="component" value="Chromosome"/>
</dbReference>
<keyword evidence="1" id="KW-0472">Membrane</keyword>
<organism evidence="2 3">
    <name type="scientific">Thermoclostridium stercorarium subsp. thermolacticum DSM 2910</name>
    <dbReference type="NCBI Taxonomy" id="1121336"/>
    <lineage>
        <taxon>Bacteria</taxon>
        <taxon>Bacillati</taxon>
        <taxon>Bacillota</taxon>
        <taxon>Clostridia</taxon>
        <taxon>Eubacteriales</taxon>
        <taxon>Oscillospiraceae</taxon>
        <taxon>Thermoclostridium</taxon>
    </lineage>
</organism>
<dbReference type="Pfam" id="PF05437">
    <property type="entry name" value="AzlD"/>
    <property type="match status" value="1"/>
</dbReference>
<gene>
    <name evidence="2" type="ORF">CSTERTH_04840</name>
</gene>
<feature type="transmembrane region" description="Helical" evidence="1">
    <location>
        <begin position="88"/>
        <end position="106"/>
    </location>
</feature>
<feature type="transmembrane region" description="Helical" evidence="1">
    <location>
        <begin position="39"/>
        <end position="58"/>
    </location>
</feature>
<keyword evidence="1" id="KW-0812">Transmembrane</keyword>
<feature type="transmembrane region" description="Helical" evidence="1">
    <location>
        <begin position="6"/>
        <end position="27"/>
    </location>
</feature>
<keyword evidence="1" id="KW-1133">Transmembrane helix</keyword>
<accession>A0A1B1YCC8</accession>
<dbReference type="OrthoDB" id="9811308at2"/>
<dbReference type="EMBL" id="CP014672">
    <property type="protein sequence ID" value="ANW98416.1"/>
    <property type="molecule type" value="Genomic_DNA"/>
</dbReference>
<evidence type="ECO:0000256" key="1">
    <source>
        <dbReference type="SAM" id="Phobius"/>
    </source>
</evidence>
<name>A0A1B1YCC8_THEST</name>
<evidence type="ECO:0000313" key="3">
    <source>
        <dbReference type="Proteomes" id="UP000092971"/>
    </source>
</evidence>